<dbReference type="InterPro" id="IPR035899">
    <property type="entry name" value="DBL_dom_sf"/>
</dbReference>
<dbReference type="AlphaFoldDB" id="A0A1I7Z8W4"/>
<evidence type="ECO:0000256" key="1">
    <source>
        <dbReference type="ARBA" id="ARBA00022658"/>
    </source>
</evidence>
<feature type="domain" description="DH" evidence="4">
    <location>
        <begin position="223"/>
        <end position="404"/>
    </location>
</feature>
<evidence type="ECO:0000313" key="5">
    <source>
        <dbReference type="Proteomes" id="UP000095287"/>
    </source>
</evidence>
<dbReference type="Pfam" id="PF22697">
    <property type="entry name" value="SOS1_NGEF_PH"/>
    <property type="match status" value="1"/>
</dbReference>
<dbReference type="Proteomes" id="UP000095287">
    <property type="component" value="Unplaced"/>
</dbReference>
<accession>A0A1I7Z8W4</accession>
<dbReference type="InterPro" id="IPR001849">
    <property type="entry name" value="PH_domain"/>
</dbReference>
<evidence type="ECO:0000256" key="2">
    <source>
        <dbReference type="SAM" id="MobiDB-lite"/>
    </source>
</evidence>
<dbReference type="InterPro" id="IPR000219">
    <property type="entry name" value="DH_dom"/>
</dbReference>
<dbReference type="Pfam" id="PF23289">
    <property type="entry name" value="Spectrin_5"/>
    <property type="match status" value="1"/>
</dbReference>
<dbReference type="SUPFAM" id="SSF48065">
    <property type="entry name" value="DBL homology domain (DH-domain)"/>
    <property type="match status" value="1"/>
</dbReference>
<dbReference type="Pfam" id="PF00621">
    <property type="entry name" value="RhoGEF"/>
    <property type="match status" value="1"/>
</dbReference>
<keyword evidence="5" id="KW-1185">Reference proteome</keyword>
<feature type="region of interest" description="Disordered" evidence="2">
    <location>
        <begin position="582"/>
        <end position="668"/>
    </location>
</feature>
<dbReference type="InterPro" id="IPR051336">
    <property type="entry name" value="RhoGEF_Guanine_NuclExch_SF"/>
</dbReference>
<feature type="compositionally biased region" description="Low complexity" evidence="2">
    <location>
        <begin position="602"/>
        <end position="639"/>
    </location>
</feature>
<keyword evidence="1" id="KW-0344">Guanine-nucleotide releasing factor</keyword>
<evidence type="ECO:0000259" key="3">
    <source>
        <dbReference type="PROSITE" id="PS50003"/>
    </source>
</evidence>
<dbReference type="GO" id="GO:0005085">
    <property type="term" value="F:guanyl-nucleotide exchange factor activity"/>
    <property type="evidence" value="ECO:0007669"/>
    <property type="project" value="UniProtKB-KW"/>
</dbReference>
<dbReference type="WBParaSite" id="L893_g24090.t3">
    <property type="protein sequence ID" value="L893_g24090.t3"/>
    <property type="gene ID" value="L893_g24090"/>
</dbReference>
<feature type="domain" description="PH" evidence="3">
    <location>
        <begin position="416"/>
        <end position="530"/>
    </location>
</feature>
<dbReference type="Gene3D" id="2.30.29.30">
    <property type="entry name" value="Pleckstrin-homology domain (PH domain)/Phosphotyrosine-binding domain (PTB)"/>
    <property type="match status" value="1"/>
</dbReference>
<reference evidence="6" key="1">
    <citation type="submission" date="2016-11" db="UniProtKB">
        <authorList>
            <consortium name="WormBaseParasite"/>
        </authorList>
    </citation>
    <scope>IDENTIFICATION</scope>
</reference>
<feature type="compositionally biased region" description="Basic and acidic residues" evidence="2">
    <location>
        <begin position="645"/>
        <end position="654"/>
    </location>
</feature>
<dbReference type="PROSITE" id="PS51257">
    <property type="entry name" value="PROKAR_LIPOPROTEIN"/>
    <property type="match status" value="1"/>
</dbReference>
<evidence type="ECO:0000313" key="6">
    <source>
        <dbReference type="WBParaSite" id="L893_g24090.t3"/>
    </source>
</evidence>
<dbReference type="CDD" id="cd00160">
    <property type="entry name" value="RhoGEF"/>
    <property type="match status" value="1"/>
</dbReference>
<dbReference type="Gene3D" id="1.20.900.10">
    <property type="entry name" value="Dbl homology (DH) domain"/>
    <property type="match status" value="1"/>
</dbReference>
<dbReference type="SUPFAM" id="SSF50729">
    <property type="entry name" value="PH domain-like"/>
    <property type="match status" value="1"/>
</dbReference>
<dbReference type="GO" id="GO:0005737">
    <property type="term" value="C:cytoplasm"/>
    <property type="evidence" value="ECO:0007669"/>
    <property type="project" value="TreeGrafter"/>
</dbReference>
<protein>
    <submittedName>
        <fullName evidence="6">DH domain-containing protein</fullName>
    </submittedName>
</protein>
<dbReference type="SMART" id="SM00233">
    <property type="entry name" value="PH"/>
    <property type="match status" value="1"/>
</dbReference>
<dbReference type="SMART" id="SM00325">
    <property type="entry name" value="RhoGEF"/>
    <property type="match status" value="1"/>
</dbReference>
<name>A0A1I7Z8W4_9BILA</name>
<organism evidence="5 6">
    <name type="scientific">Steinernema glaseri</name>
    <dbReference type="NCBI Taxonomy" id="37863"/>
    <lineage>
        <taxon>Eukaryota</taxon>
        <taxon>Metazoa</taxon>
        <taxon>Ecdysozoa</taxon>
        <taxon>Nematoda</taxon>
        <taxon>Chromadorea</taxon>
        <taxon>Rhabditida</taxon>
        <taxon>Tylenchina</taxon>
        <taxon>Panagrolaimomorpha</taxon>
        <taxon>Strongyloidoidea</taxon>
        <taxon>Steinernematidae</taxon>
        <taxon>Steinernema</taxon>
    </lineage>
</organism>
<dbReference type="PROSITE" id="PS50003">
    <property type="entry name" value="PH_DOMAIN"/>
    <property type="match status" value="1"/>
</dbReference>
<dbReference type="PROSITE" id="PS50010">
    <property type="entry name" value="DH_2"/>
    <property type="match status" value="1"/>
</dbReference>
<sequence>MLKFGVLWGHISLPRSRPINHNQLFLHNLALGCKILLVDKGKDVMANKWCKRGVDLLSATPFEMNQSTATSALSKIDGFIVDGESLQLDALKGKSDANNLILLTTTETSTLLAQVAERIDDIRRMSTARRDALQKFASQGAEKPVQVVSPEKTQRIIDTSPAKSSASSSPHHLVDVALVHGHRSASALCSSASSGEVASTACSRSHSVSSPIESPSNERASTIANFVLAELLTTEQTYVRELQSLVEYYVNPFEAPENQHLISPAIRGRSDLVFGNLRELYEFHNKFLLSEILKSSDCAPDICHCLVSQRNRFLNLYLPYCQNKSVSEVLRREHVDGTKFFLECQKRAGHPLPLSAYLLKPIQRITKYQLLLKELAAHCSDDIRRDVQISLDSMLQLLSTLNGAMNQLHISGYAGDLSLLGPLRLQTECDVYAFKKKTHRLNKAQRRYLFLFDGGILFCKKRTQPVPYAPEYYEHKMCIPMRNLGFAECAKSCPDRFEIWDVNKTDGYAVFAFDERARQKWIQKLSKMTARLPMRNLGFAECAKSCPDRFEIWDVNKTDGYAVFAFDERARQKWIQKLSKMTARLPVPPGQSQPERNPRPHSWTSTISSDSNTSRSSIDDLGTASSSSMQTFTTSSLTSKTDANGNDRSDEKTASVDSNSENLADHLDNNSSAHVTNIQIPLSKSLQNCEITDSLEAPTVEALNQHSQLVAQ</sequence>
<dbReference type="PANTHER" id="PTHR22826">
    <property type="entry name" value="RHO GUANINE EXCHANGE FACTOR-RELATED"/>
    <property type="match status" value="1"/>
</dbReference>
<dbReference type="InterPro" id="IPR011993">
    <property type="entry name" value="PH-like_dom_sf"/>
</dbReference>
<evidence type="ECO:0000259" key="4">
    <source>
        <dbReference type="PROSITE" id="PS50010"/>
    </source>
</evidence>
<dbReference type="InterPro" id="IPR055251">
    <property type="entry name" value="SOS1_NGEF_PH"/>
</dbReference>
<dbReference type="PANTHER" id="PTHR22826:SF211">
    <property type="entry name" value="LD43457P"/>
    <property type="match status" value="1"/>
</dbReference>
<proteinExistence type="predicted"/>
<dbReference type="InterPro" id="IPR056466">
    <property type="entry name" value="Spectrin_DBS"/>
</dbReference>